<proteinExistence type="inferred from homology"/>
<dbReference type="InterPro" id="IPR033985">
    <property type="entry name" value="SusD-like_N"/>
</dbReference>
<feature type="domain" description="SusD-like N-terminal" evidence="7">
    <location>
        <begin position="30"/>
        <end position="223"/>
    </location>
</feature>
<dbReference type="EMBL" id="JRYR02000002">
    <property type="protein sequence ID" value="OHX64451.1"/>
    <property type="molecule type" value="Genomic_DNA"/>
</dbReference>
<dbReference type="InterPro" id="IPR011990">
    <property type="entry name" value="TPR-like_helical_dom_sf"/>
</dbReference>
<comment type="subcellular location">
    <subcellularLocation>
        <location evidence="1">Cell outer membrane</location>
    </subcellularLocation>
</comment>
<dbReference type="Pfam" id="PF07980">
    <property type="entry name" value="SusD_RagB"/>
    <property type="match status" value="1"/>
</dbReference>
<evidence type="ECO:0008006" key="10">
    <source>
        <dbReference type="Google" id="ProtNLM"/>
    </source>
</evidence>
<name>A0A1S1YTV0_FLAPC</name>
<keyword evidence="9" id="KW-1185">Reference proteome</keyword>
<dbReference type="Proteomes" id="UP000179797">
    <property type="component" value="Unassembled WGS sequence"/>
</dbReference>
<evidence type="ECO:0000259" key="6">
    <source>
        <dbReference type="Pfam" id="PF07980"/>
    </source>
</evidence>
<keyword evidence="4" id="KW-0472">Membrane</keyword>
<evidence type="ECO:0000256" key="4">
    <source>
        <dbReference type="ARBA" id="ARBA00023136"/>
    </source>
</evidence>
<gene>
    <name evidence="8" type="ORF">NH26_22975</name>
</gene>
<dbReference type="SUPFAM" id="SSF48452">
    <property type="entry name" value="TPR-like"/>
    <property type="match status" value="1"/>
</dbReference>
<protein>
    <recommendedName>
        <fullName evidence="10">RagB/SusD family nutrient uptake outer membrane protein</fullName>
    </recommendedName>
</protein>
<reference evidence="8 9" key="1">
    <citation type="journal article" date="2012" name="Int. J. Syst. Evol. Microbiol.">
        <title>Flammeovirga pacifica sp. nov., isolated from deep-sea sediment.</title>
        <authorList>
            <person name="Xu H."/>
            <person name="Fu Y."/>
            <person name="Yang N."/>
            <person name="Ding Z."/>
            <person name="Lai Q."/>
            <person name="Zeng R."/>
        </authorList>
    </citation>
    <scope>NUCLEOTIDE SEQUENCE [LARGE SCALE GENOMIC DNA]</scope>
    <source>
        <strain evidence="9">DSM 24597 / LMG 26175 / WPAGA1</strain>
    </source>
</reference>
<evidence type="ECO:0000259" key="7">
    <source>
        <dbReference type="Pfam" id="PF14322"/>
    </source>
</evidence>
<keyword evidence="5" id="KW-0998">Cell outer membrane</keyword>
<dbReference type="AlphaFoldDB" id="A0A1S1YTV0"/>
<comment type="caution">
    <text evidence="8">The sequence shown here is derived from an EMBL/GenBank/DDBJ whole genome shotgun (WGS) entry which is preliminary data.</text>
</comment>
<dbReference type="Gene3D" id="1.25.40.390">
    <property type="match status" value="1"/>
</dbReference>
<dbReference type="Pfam" id="PF14322">
    <property type="entry name" value="SusD-like_3"/>
    <property type="match status" value="1"/>
</dbReference>
<evidence type="ECO:0000256" key="5">
    <source>
        <dbReference type="ARBA" id="ARBA00023237"/>
    </source>
</evidence>
<accession>A0A1S1YTV0</accession>
<evidence type="ECO:0000313" key="8">
    <source>
        <dbReference type="EMBL" id="OHX64451.1"/>
    </source>
</evidence>
<organism evidence="8 9">
    <name type="scientific">Flammeovirga pacifica</name>
    <dbReference type="NCBI Taxonomy" id="915059"/>
    <lineage>
        <taxon>Bacteria</taxon>
        <taxon>Pseudomonadati</taxon>
        <taxon>Bacteroidota</taxon>
        <taxon>Cytophagia</taxon>
        <taxon>Cytophagales</taxon>
        <taxon>Flammeovirgaceae</taxon>
        <taxon>Flammeovirga</taxon>
    </lineage>
</organism>
<evidence type="ECO:0000256" key="3">
    <source>
        <dbReference type="ARBA" id="ARBA00022729"/>
    </source>
</evidence>
<dbReference type="GO" id="GO:0009279">
    <property type="term" value="C:cell outer membrane"/>
    <property type="evidence" value="ECO:0007669"/>
    <property type="project" value="UniProtKB-SubCell"/>
</dbReference>
<dbReference type="STRING" id="915059.NH26_22975"/>
<dbReference type="CDD" id="cd08977">
    <property type="entry name" value="SusD"/>
    <property type="match status" value="1"/>
</dbReference>
<feature type="domain" description="RagB/SusD" evidence="6">
    <location>
        <begin position="263"/>
        <end position="523"/>
    </location>
</feature>
<sequence length="523" mass="60400">MVQTSSSKSSNMKKALITLLGATCFSCSNYLDLQDNNTLNQDSFWKTEDHLNLAVTAAYESLTPEELYGRGIRDLDCISDNGYNEWTWMQYWDISVGQHNPATDRIGWVWNDNYKGIRRANEILDNAPGMSINAEAKDIAIGEALFLRGLFYNNLNMLFNNVPLILKVVSPQEARIEKSSKEEVFDQIIEDLSNAIELLPEKGEFVGKINKYAAIALRARVYLYHQEYEKALKDCEEVINSGQYRLMDDYKQLFTAEGQNSSESIFSVQFISNMRSGEKFSGTYKKQPQSHFGVLPNLVHDFYTKNGLKPEDDPDATPFSVWADEKGVPKSAKELEAEGLSIFDYWAEFANRDPRLDHSILRGGEPWLDQEKWDNVVKATKYGIQKYIREEVGMYGDGDRNFMIIRYADVLLMYAEAKNEFSGPSGDVFNALNQVRRRVGMPDVDASLNQETLREEIRHERRVELAFEGLRYFDELRWKTAKNDFENKVIFHERTFNEGKHYWWPIPQTEIDRNPNLSQNPGW</sequence>
<evidence type="ECO:0000256" key="1">
    <source>
        <dbReference type="ARBA" id="ARBA00004442"/>
    </source>
</evidence>
<comment type="similarity">
    <text evidence="2">Belongs to the SusD family.</text>
</comment>
<keyword evidence="3" id="KW-0732">Signal</keyword>
<evidence type="ECO:0000256" key="2">
    <source>
        <dbReference type="ARBA" id="ARBA00006275"/>
    </source>
</evidence>
<dbReference type="InterPro" id="IPR012944">
    <property type="entry name" value="SusD_RagB_dom"/>
</dbReference>
<evidence type="ECO:0000313" key="9">
    <source>
        <dbReference type="Proteomes" id="UP000179797"/>
    </source>
</evidence>